<keyword evidence="3" id="KW-1185">Reference proteome</keyword>
<dbReference type="SUPFAM" id="SSF51126">
    <property type="entry name" value="Pectin lyase-like"/>
    <property type="match status" value="1"/>
</dbReference>
<organism evidence="2 3">
    <name type="scientific">Streptomyces lannensis</name>
    <dbReference type="NCBI Taxonomy" id="766498"/>
    <lineage>
        <taxon>Bacteria</taxon>
        <taxon>Bacillati</taxon>
        <taxon>Actinomycetota</taxon>
        <taxon>Actinomycetes</taxon>
        <taxon>Kitasatosporales</taxon>
        <taxon>Streptomycetaceae</taxon>
        <taxon>Streptomyces</taxon>
    </lineage>
</organism>
<gene>
    <name evidence="2" type="ORF">GCM10022207_52520</name>
</gene>
<name>A0ABP7KIW9_9ACTN</name>
<protein>
    <submittedName>
        <fullName evidence="2">Uncharacterized protein</fullName>
    </submittedName>
</protein>
<accession>A0ABP7KIW9</accession>
<evidence type="ECO:0000256" key="1">
    <source>
        <dbReference type="SAM" id="SignalP"/>
    </source>
</evidence>
<dbReference type="Gene3D" id="2.160.20.20">
    <property type="match status" value="1"/>
</dbReference>
<proteinExistence type="predicted"/>
<dbReference type="RefSeq" id="WP_345551516.1">
    <property type="nucleotide sequence ID" value="NZ_BAAAZA010000015.1"/>
</dbReference>
<evidence type="ECO:0000313" key="3">
    <source>
        <dbReference type="Proteomes" id="UP001501563"/>
    </source>
</evidence>
<comment type="caution">
    <text evidence="2">The sequence shown here is derived from an EMBL/GenBank/DDBJ whole genome shotgun (WGS) entry which is preliminary data.</text>
</comment>
<keyword evidence="1" id="KW-0732">Signal</keyword>
<dbReference type="Proteomes" id="UP001501563">
    <property type="component" value="Unassembled WGS sequence"/>
</dbReference>
<evidence type="ECO:0000313" key="2">
    <source>
        <dbReference type="EMBL" id="GAA3879367.1"/>
    </source>
</evidence>
<dbReference type="InterPro" id="IPR022441">
    <property type="entry name" value="Para_beta_helix_rpt-2"/>
</dbReference>
<dbReference type="EMBL" id="BAAAZA010000015">
    <property type="protein sequence ID" value="GAA3879367.1"/>
    <property type="molecule type" value="Genomic_DNA"/>
</dbReference>
<reference evidence="3" key="1">
    <citation type="journal article" date="2019" name="Int. J. Syst. Evol. Microbiol.">
        <title>The Global Catalogue of Microorganisms (GCM) 10K type strain sequencing project: providing services to taxonomists for standard genome sequencing and annotation.</title>
        <authorList>
            <consortium name="The Broad Institute Genomics Platform"/>
            <consortium name="The Broad Institute Genome Sequencing Center for Infectious Disease"/>
            <person name="Wu L."/>
            <person name="Ma J."/>
        </authorList>
    </citation>
    <scope>NUCLEOTIDE SEQUENCE [LARGE SCALE GENOMIC DNA]</scope>
    <source>
        <strain evidence="3">JCM 16578</strain>
    </source>
</reference>
<dbReference type="NCBIfam" id="TIGR03804">
    <property type="entry name" value="para_beta_helix"/>
    <property type="match status" value="1"/>
</dbReference>
<feature type="signal peptide" evidence="1">
    <location>
        <begin position="1"/>
        <end position="28"/>
    </location>
</feature>
<dbReference type="InterPro" id="IPR011050">
    <property type="entry name" value="Pectin_lyase_fold/virulence"/>
</dbReference>
<sequence>MTDTLRRATVTAVTGLGLTLLPAAPAQAQPATRVPCNDVAALKTAITNANTSGSGSIVLAPRCVYTLTSADNPGDGLPEIAGKVWITGDDTTIERNAAAPFRIFHVRAGGSLSLQSVTVRYGETGADDSDGGGILNAGGSLTLTDSTVRNNRAGTGGGIWNQQGTLVLRNTTVSYNRAAFGGGVATNGTMTMQGGALRGNASGIWGGGLANAGNTTLTNTSVEHNDSGDLGGGIATLAINRHTGPLRLNSTQVSGNIARNDGGGIRLGSAERTTLYRSTVTDNTSNGSSGGGISNPGSFLNLFIGTSARMEAQPNATLPPFPVDLLRSSVARNFPANCAPLHSVPRCTG</sequence>
<feature type="chain" id="PRO_5047397868" evidence="1">
    <location>
        <begin position="29"/>
        <end position="349"/>
    </location>
</feature>
<dbReference type="InterPro" id="IPR012332">
    <property type="entry name" value="Autotransporter_pectin_lyase_C"/>
</dbReference>